<evidence type="ECO:0000256" key="4">
    <source>
        <dbReference type="ARBA" id="ARBA00022427"/>
    </source>
</evidence>
<dbReference type="GO" id="GO:0005923">
    <property type="term" value="C:bicellular tight junction"/>
    <property type="evidence" value="ECO:0007669"/>
    <property type="project" value="UniProtKB-SubCell"/>
</dbReference>
<dbReference type="GO" id="GO:0005886">
    <property type="term" value="C:plasma membrane"/>
    <property type="evidence" value="ECO:0007669"/>
    <property type="project" value="UniProtKB-SubCell"/>
</dbReference>
<evidence type="ECO:0000256" key="5">
    <source>
        <dbReference type="ARBA" id="ARBA00022475"/>
    </source>
</evidence>
<protein>
    <recommendedName>
        <fullName evidence="14">Claudin-34</fullName>
    </recommendedName>
</protein>
<evidence type="ECO:0000256" key="1">
    <source>
        <dbReference type="ARBA" id="ARBA00004435"/>
    </source>
</evidence>
<evidence type="ECO:0000256" key="2">
    <source>
        <dbReference type="ARBA" id="ARBA00004651"/>
    </source>
</evidence>
<evidence type="ECO:0000256" key="9">
    <source>
        <dbReference type="ARBA" id="ARBA00023136"/>
    </source>
</evidence>
<keyword evidence="13" id="KW-1185">Reference proteome</keyword>
<keyword evidence="8 11" id="KW-1133">Transmembrane helix</keyword>
<gene>
    <name evidence="12" type="ORF">NDU88_004239</name>
</gene>
<dbReference type="PANTHER" id="PTHR12002">
    <property type="entry name" value="CLAUDIN"/>
    <property type="match status" value="1"/>
</dbReference>
<dbReference type="GO" id="GO:0005198">
    <property type="term" value="F:structural molecule activity"/>
    <property type="evidence" value="ECO:0007669"/>
    <property type="project" value="InterPro"/>
</dbReference>
<dbReference type="Gene3D" id="1.20.140.150">
    <property type="match status" value="1"/>
</dbReference>
<accession>A0AAV7NM48</accession>
<name>A0AAV7NM48_PLEWA</name>
<dbReference type="EMBL" id="JANPWB010000012">
    <property type="protein sequence ID" value="KAJ1116020.1"/>
    <property type="molecule type" value="Genomic_DNA"/>
</dbReference>
<feature type="transmembrane region" description="Helical" evidence="11">
    <location>
        <begin position="125"/>
        <end position="150"/>
    </location>
</feature>
<evidence type="ECO:0000256" key="6">
    <source>
        <dbReference type="ARBA" id="ARBA00022692"/>
    </source>
</evidence>
<sequence>MPYLAHTANLQLAGFAFSVVGWILSSIVTGLVQWRVWHVTNTTVITSGTAWIGIWRTCFFSKVKVSSDLKTMYCQEFSTQQYFVPTEIYVAQGLMLVAVILGLLAKISTVYALKNVYQGTPHETLIVHWFTAGGVLNLGAGLCILIPVAWNFHSVVQNTSISFPATFYMPSSPDSQEVGAAIPIGIVAAILMILSGSFLLSYKLPNQVDQKVHPVSQDDVASSDGWSISTRGTSRTRSFHSVQTTGDQIPQSNGRINTAFEEDDYF</sequence>
<keyword evidence="7" id="KW-0965">Cell junction</keyword>
<dbReference type="InterPro" id="IPR006187">
    <property type="entry name" value="Claudin"/>
</dbReference>
<comment type="caution">
    <text evidence="12">The sequence shown here is derived from an EMBL/GenBank/DDBJ whole genome shotgun (WGS) entry which is preliminary data.</text>
</comment>
<evidence type="ECO:0000256" key="8">
    <source>
        <dbReference type="ARBA" id="ARBA00022989"/>
    </source>
</evidence>
<evidence type="ECO:0000256" key="10">
    <source>
        <dbReference type="SAM" id="MobiDB-lite"/>
    </source>
</evidence>
<comment type="similarity">
    <text evidence="3">Belongs to the claudin family.</text>
</comment>
<evidence type="ECO:0000313" key="12">
    <source>
        <dbReference type="EMBL" id="KAJ1116020.1"/>
    </source>
</evidence>
<evidence type="ECO:0000256" key="11">
    <source>
        <dbReference type="SAM" id="Phobius"/>
    </source>
</evidence>
<feature type="compositionally biased region" description="Polar residues" evidence="10">
    <location>
        <begin position="239"/>
        <end position="254"/>
    </location>
</feature>
<dbReference type="InterPro" id="IPR004031">
    <property type="entry name" value="PMP22/EMP/MP20/Claudin"/>
</dbReference>
<keyword evidence="4" id="KW-0796">Tight junction</keyword>
<keyword evidence="5" id="KW-1003">Cell membrane</keyword>
<dbReference type="Proteomes" id="UP001066276">
    <property type="component" value="Chromosome 8"/>
</dbReference>
<dbReference type="AlphaFoldDB" id="A0AAV7NM48"/>
<feature type="transmembrane region" description="Helical" evidence="11">
    <location>
        <begin position="178"/>
        <end position="202"/>
    </location>
</feature>
<evidence type="ECO:0000256" key="3">
    <source>
        <dbReference type="ARBA" id="ARBA00008295"/>
    </source>
</evidence>
<comment type="subcellular location">
    <subcellularLocation>
        <location evidence="1">Cell junction</location>
        <location evidence="1">Tight junction</location>
    </subcellularLocation>
    <subcellularLocation>
        <location evidence="2">Cell membrane</location>
        <topology evidence="2">Multi-pass membrane protein</topology>
    </subcellularLocation>
</comment>
<evidence type="ECO:0008006" key="14">
    <source>
        <dbReference type="Google" id="ProtNLM"/>
    </source>
</evidence>
<dbReference type="PRINTS" id="PR01077">
    <property type="entry name" value="CLAUDIN"/>
</dbReference>
<evidence type="ECO:0000313" key="13">
    <source>
        <dbReference type="Proteomes" id="UP001066276"/>
    </source>
</evidence>
<organism evidence="12 13">
    <name type="scientific">Pleurodeles waltl</name>
    <name type="common">Iberian ribbed newt</name>
    <dbReference type="NCBI Taxonomy" id="8319"/>
    <lineage>
        <taxon>Eukaryota</taxon>
        <taxon>Metazoa</taxon>
        <taxon>Chordata</taxon>
        <taxon>Craniata</taxon>
        <taxon>Vertebrata</taxon>
        <taxon>Euteleostomi</taxon>
        <taxon>Amphibia</taxon>
        <taxon>Batrachia</taxon>
        <taxon>Caudata</taxon>
        <taxon>Salamandroidea</taxon>
        <taxon>Salamandridae</taxon>
        <taxon>Pleurodelinae</taxon>
        <taxon>Pleurodeles</taxon>
    </lineage>
</organism>
<feature type="transmembrane region" description="Helical" evidence="11">
    <location>
        <begin position="12"/>
        <end position="34"/>
    </location>
</feature>
<dbReference type="Pfam" id="PF13903">
    <property type="entry name" value="Claudin_2"/>
    <property type="match status" value="1"/>
</dbReference>
<reference evidence="12" key="1">
    <citation type="journal article" date="2022" name="bioRxiv">
        <title>Sequencing and chromosome-scale assembly of the giantPleurodeles waltlgenome.</title>
        <authorList>
            <person name="Brown T."/>
            <person name="Elewa A."/>
            <person name="Iarovenko S."/>
            <person name="Subramanian E."/>
            <person name="Araus A.J."/>
            <person name="Petzold A."/>
            <person name="Susuki M."/>
            <person name="Suzuki K.-i.T."/>
            <person name="Hayashi T."/>
            <person name="Toyoda A."/>
            <person name="Oliveira C."/>
            <person name="Osipova E."/>
            <person name="Leigh N.D."/>
            <person name="Simon A."/>
            <person name="Yun M.H."/>
        </authorList>
    </citation>
    <scope>NUCLEOTIDE SEQUENCE</scope>
    <source>
        <strain evidence="12">20211129_DDA</strain>
        <tissue evidence="12">Liver</tissue>
    </source>
</reference>
<feature type="region of interest" description="Disordered" evidence="10">
    <location>
        <begin position="218"/>
        <end position="254"/>
    </location>
</feature>
<proteinExistence type="inferred from homology"/>
<keyword evidence="9 11" id="KW-0472">Membrane</keyword>
<keyword evidence="6 11" id="KW-0812">Transmembrane</keyword>
<evidence type="ECO:0000256" key="7">
    <source>
        <dbReference type="ARBA" id="ARBA00022949"/>
    </source>
</evidence>
<feature type="transmembrane region" description="Helical" evidence="11">
    <location>
        <begin position="88"/>
        <end position="113"/>
    </location>
</feature>